<organism evidence="2 3">
    <name type="scientific">Liparis tanakae</name>
    <name type="common">Tanaka's snailfish</name>
    <dbReference type="NCBI Taxonomy" id="230148"/>
    <lineage>
        <taxon>Eukaryota</taxon>
        <taxon>Metazoa</taxon>
        <taxon>Chordata</taxon>
        <taxon>Craniata</taxon>
        <taxon>Vertebrata</taxon>
        <taxon>Euteleostomi</taxon>
        <taxon>Actinopterygii</taxon>
        <taxon>Neopterygii</taxon>
        <taxon>Teleostei</taxon>
        <taxon>Neoteleostei</taxon>
        <taxon>Acanthomorphata</taxon>
        <taxon>Eupercaria</taxon>
        <taxon>Perciformes</taxon>
        <taxon>Cottioidei</taxon>
        <taxon>Cottales</taxon>
        <taxon>Liparidae</taxon>
        <taxon>Liparis</taxon>
    </lineage>
</organism>
<evidence type="ECO:0000256" key="1">
    <source>
        <dbReference type="SAM" id="MobiDB-lite"/>
    </source>
</evidence>
<reference evidence="2 3" key="1">
    <citation type="submission" date="2019-03" db="EMBL/GenBank/DDBJ databases">
        <title>First draft genome of Liparis tanakae, snailfish: a comprehensive survey of snailfish specific genes.</title>
        <authorList>
            <person name="Kim W."/>
            <person name="Song I."/>
            <person name="Jeong J.-H."/>
            <person name="Kim D."/>
            <person name="Kim S."/>
            <person name="Ryu S."/>
            <person name="Song J.Y."/>
            <person name="Lee S.K."/>
        </authorList>
    </citation>
    <scope>NUCLEOTIDE SEQUENCE [LARGE SCALE GENOMIC DNA]</scope>
    <source>
        <tissue evidence="2">Muscle</tissue>
    </source>
</reference>
<proteinExistence type="predicted"/>
<gene>
    <name evidence="2" type="ORF">EYF80_065948</name>
</gene>
<protein>
    <submittedName>
        <fullName evidence="2">Uncharacterized protein</fullName>
    </submittedName>
</protein>
<accession>A0A4Z2E588</accession>
<feature type="compositionally biased region" description="Basic and acidic residues" evidence="1">
    <location>
        <begin position="21"/>
        <end position="34"/>
    </location>
</feature>
<evidence type="ECO:0000313" key="3">
    <source>
        <dbReference type="Proteomes" id="UP000314294"/>
    </source>
</evidence>
<dbReference type="Proteomes" id="UP000314294">
    <property type="component" value="Unassembled WGS sequence"/>
</dbReference>
<dbReference type="AlphaFoldDB" id="A0A4Z2E588"/>
<keyword evidence="3" id="KW-1185">Reference proteome</keyword>
<sequence length="74" mass="8233">MKRTLQGPSSPPRSPPTFLPSDHERNYHKGEKARSQLPSITSHYVSLKATGSTGDLVVLDLRPVMNMVLERGDF</sequence>
<evidence type="ECO:0000313" key="2">
    <source>
        <dbReference type="EMBL" id="TNN23929.1"/>
    </source>
</evidence>
<feature type="compositionally biased region" description="Pro residues" evidence="1">
    <location>
        <begin position="9"/>
        <end position="18"/>
    </location>
</feature>
<name>A0A4Z2E588_9TELE</name>
<dbReference type="EMBL" id="SRLO01016916">
    <property type="protein sequence ID" value="TNN23929.1"/>
    <property type="molecule type" value="Genomic_DNA"/>
</dbReference>
<feature type="region of interest" description="Disordered" evidence="1">
    <location>
        <begin position="1"/>
        <end position="37"/>
    </location>
</feature>
<comment type="caution">
    <text evidence="2">The sequence shown here is derived from an EMBL/GenBank/DDBJ whole genome shotgun (WGS) entry which is preliminary data.</text>
</comment>